<dbReference type="AlphaFoldDB" id="A0A1B0ZYJ7"/>
<dbReference type="OrthoDB" id="9771846at2"/>
<dbReference type="EMBL" id="CP015230">
    <property type="protein sequence ID" value="ANP39308.1"/>
    <property type="molecule type" value="Genomic_DNA"/>
</dbReference>
<dbReference type="RefSeq" id="WP_005621061.1">
    <property type="nucleotide sequence ID" value="NZ_CP015230.1"/>
</dbReference>
<evidence type="ECO:0000313" key="1">
    <source>
        <dbReference type="EMBL" id="ANP39308.1"/>
    </source>
</evidence>
<dbReference type="STRING" id="1265309.K529_000895"/>
<evidence type="ECO:0008006" key="3">
    <source>
        <dbReference type="Google" id="ProtNLM"/>
    </source>
</evidence>
<dbReference type="SUPFAM" id="SSF53448">
    <property type="entry name" value="Nucleotide-diphospho-sugar transferases"/>
    <property type="match status" value="1"/>
</dbReference>
<dbReference type="Pfam" id="PF11316">
    <property type="entry name" value="Rhamno_transf"/>
    <property type="match status" value="1"/>
</dbReference>
<reference evidence="1 2" key="1">
    <citation type="journal article" date="2016" name="ISME J.">
        <title>Global occurrence and heterogeneity of the Roseobacter-clade species Ruegeria mobilis.</title>
        <authorList>
            <person name="Sonnenschein E."/>
            <person name="Gram L."/>
        </authorList>
    </citation>
    <scope>NUCLEOTIDE SEQUENCE [LARGE SCALE GENOMIC DNA]</scope>
    <source>
        <strain evidence="1 2">F1926</strain>
    </source>
</reference>
<dbReference type="InterPro" id="IPR021466">
    <property type="entry name" value="Put_rhamnosyl_transferase"/>
</dbReference>
<name>A0A1B0ZYJ7_9RHOB</name>
<accession>A0A1B0ZYJ7</accession>
<dbReference type="KEGG" id="rmb:K529_000895"/>
<organism evidence="1 2">
    <name type="scientific">Tritonibacter mobilis F1926</name>
    <dbReference type="NCBI Taxonomy" id="1265309"/>
    <lineage>
        <taxon>Bacteria</taxon>
        <taxon>Pseudomonadati</taxon>
        <taxon>Pseudomonadota</taxon>
        <taxon>Alphaproteobacteria</taxon>
        <taxon>Rhodobacterales</taxon>
        <taxon>Paracoccaceae</taxon>
        <taxon>Tritonibacter</taxon>
    </lineage>
</organism>
<evidence type="ECO:0000313" key="2">
    <source>
        <dbReference type="Proteomes" id="UP000013243"/>
    </source>
</evidence>
<dbReference type="GeneID" id="28248345"/>
<dbReference type="InterPro" id="IPR029044">
    <property type="entry name" value="Nucleotide-diphossugar_trans"/>
</dbReference>
<sequence length="270" mass="29959">MAATFNMVGVIRFSLLTPTFNADRYPDLDAAAEAIFAPDRMALRLHLFEKLCLPSLVRQGDADFHLLVATSDRLPQPVLKRLQELLAPHDHMRLLQFAPENHFQILKEAYAAIPEQGESHRILFRLDDDDALDGGYVARCKRLAAGLLPLQASAETPFAIAFNRGIYLVREEGQPPVVVDSCERAPLSAGTALVRPVSGKGNPYRYNHRKFAQHYPLFSDIAVPSFLRTVHGDNHSTPAMMGLTARQTEAEIDADLQAHFGMSLHALKAI</sequence>
<protein>
    <recommendedName>
        <fullName evidence="3">Rhamnosyl transferase</fullName>
    </recommendedName>
</protein>
<proteinExistence type="predicted"/>
<dbReference type="Proteomes" id="UP000013243">
    <property type="component" value="Chromosome"/>
</dbReference>
<gene>
    <name evidence="1" type="ORF">K529_000895</name>
</gene>